<comment type="caution">
    <text evidence="1">The sequence shown here is derived from an EMBL/GenBank/DDBJ whole genome shotgun (WGS) entry which is preliminary data.</text>
</comment>
<evidence type="ECO:0000313" key="2">
    <source>
        <dbReference type="Proteomes" id="UP001066276"/>
    </source>
</evidence>
<accession>A0AAV7WGL5</accession>
<gene>
    <name evidence="1" type="ORF">NDU88_007174</name>
</gene>
<protein>
    <submittedName>
        <fullName evidence="1">Uncharacterized protein</fullName>
    </submittedName>
</protein>
<dbReference type="AlphaFoldDB" id="A0AAV7WGL5"/>
<proteinExistence type="predicted"/>
<organism evidence="1 2">
    <name type="scientific">Pleurodeles waltl</name>
    <name type="common">Iberian ribbed newt</name>
    <dbReference type="NCBI Taxonomy" id="8319"/>
    <lineage>
        <taxon>Eukaryota</taxon>
        <taxon>Metazoa</taxon>
        <taxon>Chordata</taxon>
        <taxon>Craniata</taxon>
        <taxon>Vertebrata</taxon>
        <taxon>Euteleostomi</taxon>
        <taxon>Amphibia</taxon>
        <taxon>Batrachia</taxon>
        <taxon>Caudata</taxon>
        <taxon>Salamandroidea</taxon>
        <taxon>Salamandridae</taxon>
        <taxon>Pleurodelinae</taxon>
        <taxon>Pleurodeles</taxon>
    </lineage>
</organism>
<evidence type="ECO:0000313" key="1">
    <source>
        <dbReference type="EMBL" id="KAJ1211826.1"/>
    </source>
</evidence>
<name>A0AAV7WGL5_PLEWA</name>
<dbReference type="Proteomes" id="UP001066276">
    <property type="component" value="Chromosome 1_2"/>
</dbReference>
<keyword evidence="2" id="KW-1185">Reference proteome</keyword>
<dbReference type="EMBL" id="JANPWB010000002">
    <property type="protein sequence ID" value="KAJ1211826.1"/>
    <property type="molecule type" value="Genomic_DNA"/>
</dbReference>
<sequence length="130" mass="14222">MIAVGKQGHRTSAKKELWGVQKKEVLHRSVRRDGICTEELSAWGEQRTKSLLSAPVTSDAHDTQRLLSVPVTSDAHNTQRLLSAPVTSDAHDTQSLLSAPVNSDAHDTQRLLSAPMTSDAHDTQLFFALL</sequence>
<reference evidence="1" key="1">
    <citation type="journal article" date="2022" name="bioRxiv">
        <title>Sequencing and chromosome-scale assembly of the giantPleurodeles waltlgenome.</title>
        <authorList>
            <person name="Brown T."/>
            <person name="Elewa A."/>
            <person name="Iarovenko S."/>
            <person name="Subramanian E."/>
            <person name="Araus A.J."/>
            <person name="Petzold A."/>
            <person name="Susuki M."/>
            <person name="Suzuki K.-i.T."/>
            <person name="Hayashi T."/>
            <person name="Toyoda A."/>
            <person name="Oliveira C."/>
            <person name="Osipova E."/>
            <person name="Leigh N.D."/>
            <person name="Simon A."/>
            <person name="Yun M.H."/>
        </authorList>
    </citation>
    <scope>NUCLEOTIDE SEQUENCE</scope>
    <source>
        <strain evidence="1">20211129_DDA</strain>
        <tissue evidence="1">Liver</tissue>
    </source>
</reference>